<protein>
    <recommendedName>
        <fullName evidence="3">DNA alkylation repair protein</fullName>
    </recommendedName>
</protein>
<comment type="caution">
    <text evidence="1">The sequence shown here is derived from an EMBL/GenBank/DDBJ whole genome shotgun (WGS) entry which is preliminary data.</text>
</comment>
<name>U1LDJ9_9MICO</name>
<dbReference type="Proteomes" id="UP000016462">
    <property type="component" value="Unassembled WGS sequence"/>
</dbReference>
<dbReference type="EMBL" id="ASHR01000006">
    <property type="protein sequence ID" value="ERG65273.1"/>
    <property type="molecule type" value="Genomic_DNA"/>
</dbReference>
<evidence type="ECO:0000313" key="1">
    <source>
        <dbReference type="EMBL" id="ERG65273.1"/>
    </source>
</evidence>
<dbReference type="RefSeq" id="WP_021009526.1">
    <property type="nucleotide sequence ID" value="NZ_ASHR01000006.1"/>
</dbReference>
<evidence type="ECO:0008006" key="3">
    <source>
        <dbReference type="Google" id="ProtNLM"/>
    </source>
</evidence>
<dbReference type="InterPro" id="IPR014825">
    <property type="entry name" value="DNA_alkylation"/>
</dbReference>
<dbReference type="Pfam" id="PF08713">
    <property type="entry name" value="DNA_alkylation"/>
    <property type="match status" value="1"/>
</dbReference>
<dbReference type="AlphaFoldDB" id="U1LDJ9"/>
<dbReference type="Gene3D" id="1.25.10.90">
    <property type="match status" value="1"/>
</dbReference>
<dbReference type="InterPro" id="IPR016024">
    <property type="entry name" value="ARM-type_fold"/>
</dbReference>
<dbReference type="PANTHER" id="PTHR34070:SF1">
    <property type="entry name" value="DNA ALKYLATION REPAIR PROTEIN"/>
    <property type="match status" value="1"/>
</dbReference>
<gene>
    <name evidence="1" type="ORF">L332_12575</name>
</gene>
<keyword evidence="2" id="KW-1185">Reference proteome</keyword>
<dbReference type="SUPFAM" id="SSF48371">
    <property type="entry name" value="ARM repeat"/>
    <property type="match status" value="1"/>
</dbReference>
<organism evidence="1 2">
    <name type="scientific">Agrococcus pavilionensis RW1</name>
    <dbReference type="NCBI Taxonomy" id="1330458"/>
    <lineage>
        <taxon>Bacteria</taxon>
        <taxon>Bacillati</taxon>
        <taxon>Actinomycetota</taxon>
        <taxon>Actinomycetes</taxon>
        <taxon>Micrococcales</taxon>
        <taxon>Microbacteriaceae</taxon>
        <taxon>Agrococcus</taxon>
    </lineage>
</organism>
<dbReference type="PANTHER" id="PTHR34070">
    <property type="entry name" value="ARMADILLO-TYPE FOLD"/>
    <property type="match status" value="1"/>
</dbReference>
<sequence length="238" mass="25895">MQPEGADAPIALVERLRALASPEQRAALERALADRAETAILGVRMGAVFALAREHLDAPLDVVRALLQRAEHEARVLGLSILGQRAKRARRGDPWLDEAAALYVAEHDRIVSWDLVDLAAPSVLGRATIEHGTAVLDDLAASADPLRQRSALMGSLPLVRRGRPAEAVRLALGMLGSPAAQLQRTIGAVLREVGKVDRELLIGVLEREAPRMTAIALRFATERLEPAERERLRALRAR</sequence>
<reference evidence="1 2" key="1">
    <citation type="journal article" date="2013" name="Genome Announc.">
        <title>First draft genome sequence from a member of the genus agrococcus, isolated from modern microbialites.</title>
        <authorList>
            <person name="White R.A.III."/>
            <person name="Grassa C.J."/>
            <person name="Suttle C.A."/>
        </authorList>
    </citation>
    <scope>NUCLEOTIDE SEQUENCE [LARGE SCALE GENOMIC DNA]</scope>
    <source>
        <strain evidence="1 2">RW1</strain>
    </source>
</reference>
<proteinExistence type="predicted"/>
<accession>U1LDJ9</accession>
<dbReference type="OrthoDB" id="9775346at2"/>
<evidence type="ECO:0000313" key="2">
    <source>
        <dbReference type="Proteomes" id="UP000016462"/>
    </source>
</evidence>